<accession>A0A1S2VQC5</accession>
<proteinExistence type="predicted"/>
<protein>
    <submittedName>
        <fullName evidence="1">Uncharacterized protein</fullName>
    </submittedName>
</protein>
<organism evidence="1 2">
    <name type="scientific">Arsenicibacter rosenii</name>
    <dbReference type="NCBI Taxonomy" id="1750698"/>
    <lineage>
        <taxon>Bacteria</taxon>
        <taxon>Pseudomonadati</taxon>
        <taxon>Bacteroidota</taxon>
        <taxon>Cytophagia</taxon>
        <taxon>Cytophagales</taxon>
        <taxon>Spirosomataceae</taxon>
        <taxon>Arsenicibacter</taxon>
    </lineage>
</organism>
<evidence type="ECO:0000313" key="1">
    <source>
        <dbReference type="EMBL" id="OIN60962.1"/>
    </source>
</evidence>
<reference evidence="1 2" key="1">
    <citation type="submission" date="2016-10" db="EMBL/GenBank/DDBJ databases">
        <title>Arsenicibacter rosenii gen. nov., sp. nov., an efficient arsenic-methylating bacterium isolated from an arsenic-contaminated paddy soil.</title>
        <authorList>
            <person name="Huang K."/>
        </authorList>
    </citation>
    <scope>NUCLEOTIDE SEQUENCE [LARGE SCALE GENOMIC DNA]</scope>
    <source>
        <strain evidence="1 2">SM-1</strain>
    </source>
</reference>
<dbReference type="EMBL" id="MORL01000001">
    <property type="protein sequence ID" value="OIN60962.1"/>
    <property type="molecule type" value="Genomic_DNA"/>
</dbReference>
<dbReference type="Proteomes" id="UP000181790">
    <property type="component" value="Unassembled WGS sequence"/>
</dbReference>
<name>A0A1S2VQC5_9BACT</name>
<sequence>MTATGNSTPFSYTWAAPQGITLSATSTSAVSASAGNGVSGVQTLTVTVAGAVFTGPGGYVYSSVYRRPGTYTVNVLNMKQPGTFTMTAATTNACGDRITDVITCTITGTGCN</sequence>
<gene>
    <name evidence="1" type="ORF">BLX24_02445</name>
</gene>
<comment type="caution">
    <text evidence="1">The sequence shown here is derived from an EMBL/GenBank/DDBJ whole genome shotgun (WGS) entry which is preliminary data.</text>
</comment>
<evidence type="ECO:0000313" key="2">
    <source>
        <dbReference type="Proteomes" id="UP000181790"/>
    </source>
</evidence>
<dbReference type="AlphaFoldDB" id="A0A1S2VQC5"/>
<keyword evidence="2" id="KW-1185">Reference proteome</keyword>